<dbReference type="SUPFAM" id="SSF53927">
    <property type="entry name" value="Cytidine deaminase-like"/>
    <property type="match status" value="1"/>
</dbReference>
<dbReference type="GO" id="GO:0003824">
    <property type="term" value="F:catalytic activity"/>
    <property type="evidence" value="ECO:0007669"/>
    <property type="project" value="InterPro"/>
</dbReference>
<dbReference type="OrthoDB" id="9802676at2"/>
<dbReference type="Proteomes" id="UP000254794">
    <property type="component" value="Unassembled WGS sequence"/>
</dbReference>
<dbReference type="InterPro" id="IPR016193">
    <property type="entry name" value="Cytidine_deaminase-like"/>
</dbReference>
<evidence type="ECO:0000313" key="1">
    <source>
        <dbReference type="EMBL" id="STX52370.1"/>
    </source>
</evidence>
<protein>
    <submittedName>
        <fullName evidence="1">Cytidine/deoxycytidylate deaminase</fullName>
    </submittedName>
</protein>
<organism evidence="1 2">
    <name type="scientific">Legionella busanensis</name>
    <dbReference type="NCBI Taxonomy" id="190655"/>
    <lineage>
        <taxon>Bacteria</taxon>
        <taxon>Pseudomonadati</taxon>
        <taxon>Pseudomonadota</taxon>
        <taxon>Gammaproteobacteria</taxon>
        <taxon>Legionellales</taxon>
        <taxon>Legionellaceae</taxon>
        <taxon>Legionella</taxon>
    </lineage>
</organism>
<gene>
    <name evidence="1" type="ORF">NCTC13316_02483</name>
</gene>
<proteinExistence type="predicted"/>
<dbReference type="RefSeq" id="WP_115331934.1">
    <property type="nucleotide sequence ID" value="NZ_CAAAHP010000006.1"/>
</dbReference>
<accession>A0A378JR47</accession>
<dbReference type="EMBL" id="UGOD01000001">
    <property type="protein sequence ID" value="STX52370.1"/>
    <property type="molecule type" value="Genomic_DNA"/>
</dbReference>
<dbReference type="AlphaFoldDB" id="A0A378JR47"/>
<name>A0A378JR47_9GAMM</name>
<keyword evidence="2" id="KW-1185">Reference proteome</keyword>
<evidence type="ECO:0000313" key="2">
    <source>
        <dbReference type="Proteomes" id="UP000254794"/>
    </source>
</evidence>
<sequence>MRTYSPLFHAEALAIHVLIMEKGQSQLGKLRLYTTAERDILSQSVIYWANIVHDLKIEYVYLGSKLSTIQTIWPFGIDISAQEIINRSTRSTQLIGPVYENKTDQLFSQAKEYQDKLKKIILLKVFCLKK</sequence>
<reference evidence="1 2" key="1">
    <citation type="submission" date="2018-06" db="EMBL/GenBank/DDBJ databases">
        <authorList>
            <consortium name="Pathogen Informatics"/>
            <person name="Doyle S."/>
        </authorList>
    </citation>
    <scope>NUCLEOTIDE SEQUENCE [LARGE SCALE GENOMIC DNA]</scope>
    <source>
        <strain evidence="1 2">NCTC13316</strain>
    </source>
</reference>